<dbReference type="FunCoup" id="A0A0V0QCR0">
    <property type="interactions" value="308"/>
</dbReference>
<proteinExistence type="inferred from homology"/>
<gene>
    <name evidence="6" type="ORF">PPERSA_12622</name>
</gene>
<dbReference type="GO" id="GO:0006412">
    <property type="term" value="P:translation"/>
    <property type="evidence" value="ECO:0007669"/>
    <property type="project" value="InterPro"/>
</dbReference>
<evidence type="ECO:0000256" key="2">
    <source>
        <dbReference type="ARBA" id="ARBA00022980"/>
    </source>
</evidence>
<sequence>MDGKDKKEQVENQEKVRVRMKITSRNLKAIEKTTGKLVEQAKKIEGVTLRGPRRLPIKRLAITCRRTPCGQGSKTWDHFEMKIYKRVLDVVCLQADIKEITSIKLDPGVEIELAIEQ</sequence>
<dbReference type="InterPro" id="IPR027486">
    <property type="entry name" value="Ribosomal_uS10_dom"/>
</dbReference>
<dbReference type="SUPFAM" id="SSF54999">
    <property type="entry name" value="Ribosomal protein S10"/>
    <property type="match status" value="1"/>
</dbReference>
<evidence type="ECO:0000256" key="3">
    <source>
        <dbReference type="ARBA" id="ARBA00023274"/>
    </source>
</evidence>
<protein>
    <recommendedName>
        <fullName evidence="4">Small ribosomal subunit protein uS10</fullName>
    </recommendedName>
</protein>
<dbReference type="Proteomes" id="UP000054937">
    <property type="component" value="Unassembled WGS sequence"/>
</dbReference>
<dbReference type="SMART" id="SM01403">
    <property type="entry name" value="Ribosomal_S10"/>
    <property type="match status" value="1"/>
</dbReference>
<dbReference type="PANTHER" id="PTHR11700">
    <property type="entry name" value="30S RIBOSOMAL PROTEIN S10 FAMILY MEMBER"/>
    <property type="match status" value="1"/>
</dbReference>
<evidence type="ECO:0000259" key="5">
    <source>
        <dbReference type="SMART" id="SM01403"/>
    </source>
</evidence>
<dbReference type="HAMAP" id="MF_00508">
    <property type="entry name" value="Ribosomal_uS10"/>
    <property type="match status" value="1"/>
</dbReference>
<dbReference type="PRINTS" id="PR00971">
    <property type="entry name" value="RIBOSOMALS10"/>
</dbReference>
<accession>A0A0V0QCR0</accession>
<dbReference type="OrthoDB" id="283998at2759"/>
<dbReference type="GO" id="GO:0003735">
    <property type="term" value="F:structural constituent of ribosome"/>
    <property type="evidence" value="ECO:0007669"/>
    <property type="project" value="InterPro"/>
</dbReference>
<evidence type="ECO:0000256" key="1">
    <source>
        <dbReference type="ARBA" id="ARBA00007102"/>
    </source>
</evidence>
<dbReference type="InterPro" id="IPR036838">
    <property type="entry name" value="Ribosomal_uS10_dom_sf"/>
</dbReference>
<organism evidence="6 7">
    <name type="scientific">Pseudocohnilembus persalinus</name>
    <name type="common">Ciliate</name>
    <dbReference type="NCBI Taxonomy" id="266149"/>
    <lineage>
        <taxon>Eukaryota</taxon>
        <taxon>Sar</taxon>
        <taxon>Alveolata</taxon>
        <taxon>Ciliophora</taxon>
        <taxon>Intramacronucleata</taxon>
        <taxon>Oligohymenophorea</taxon>
        <taxon>Scuticociliatia</taxon>
        <taxon>Philasterida</taxon>
        <taxon>Pseudocohnilembidae</taxon>
        <taxon>Pseudocohnilembus</taxon>
    </lineage>
</organism>
<comment type="caution">
    <text evidence="6">The sequence shown here is derived from an EMBL/GenBank/DDBJ whole genome shotgun (WGS) entry which is preliminary data.</text>
</comment>
<comment type="similarity">
    <text evidence="1">Belongs to the universal ribosomal protein uS10 family.</text>
</comment>
<dbReference type="InterPro" id="IPR001848">
    <property type="entry name" value="Ribosomal_uS10"/>
</dbReference>
<reference evidence="6 7" key="1">
    <citation type="journal article" date="2015" name="Sci. Rep.">
        <title>Genome of the facultative scuticociliatosis pathogen Pseudocohnilembus persalinus provides insight into its virulence through horizontal gene transfer.</title>
        <authorList>
            <person name="Xiong J."/>
            <person name="Wang G."/>
            <person name="Cheng J."/>
            <person name="Tian M."/>
            <person name="Pan X."/>
            <person name="Warren A."/>
            <person name="Jiang C."/>
            <person name="Yuan D."/>
            <person name="Miao W."/>
        </authorList>
    </citation>
    <scope>NUCLEOTIDE SEQUENCE [LARGE SCALE GENOMIC DNA]</scope>
    <source>
        <strain evidence="6">36N120E</strain>
    </source>
</reference>
<dbReference type="GO" id="GO:0005840">
    <property type="term" value="C:ribosome"/>
    <property type="evidence" value="ECO:0007669"/>
    <property type="project" value="UniProtKB-KW"/>
</dbReference>
<feature type="domain" description="Small ribosomal subunit protein uS10" evidence="5">
    <location>
        <begin position="19"/>
        <end position="114"/>
    </location>
</feature>
<dbReference type="FunFam" id="3.30.70.600:FF:000004">
    <property type="entry name" value="30S ribosomal protein S10"/>
    <property type="match status" value="1"/>
</dbReference>
<evidence type="ECO:0000313" key="6">
    <source>
        <dbReference type="EMBL" id="KRW99946.1"/>
    </source>
</evidence>
<dbReference type="InParanoid" id="A0A0V0QCR0"/>
<keyword evidence="7" id="KW-1185">Reference proteome</keyword>
<dbReference type="OMA" id="IHKRVIH"/>
<dbReference type="Pfam" id="PF00338">
    <property type="entry name" value="Ribosomal_S10"/>
    <property type="match status" value="1"/>
</dbReference>
<dbReference type="EMBL" id="LDAU01000202">
    <property type="protein sequence ID" value="KRW99946.1"/>
    <property type="molecule type" value="Genomic_DNA"/>
</dbReference>
<dbReference type="AlphaFoldDB" id="A0A0V0QCR0"/>
<keyword evidence="3" id="KW-0687">Ribonucleoprotein</keyword>
<evidence type="ECO:0000256" key="4">
    <source>
        <dbReference type="ARBA" id="ARBA00035162"/>
    </source>
</evidence>
<dbReference type="Gene3D" id="3.30.70.600">
    <property type="entry name" value="Ribosomal protein S10 domain"/>
    <property type="match status" value="1"/>
</dbReference>
<keyword evidence="2 6" id="KW-0689">Ribosomal protein</keyword>
<dbReference type="GO" id="GO:1990904">
    <property type="term" value="C:ribonucleoprotein complex"/>
    <property type="evidence" value="ECO:0007669"/>
    <property type="project" value="UniProtKB-KW"/>
</dbReference>
<evidence type="ECO:0000313" key="7">
    <source>
        <dbReference type="Proteomes" id="UP000054937"/>
    </source>
</evidence>
<name>A0A0V0QCR0_PSEPJ</name>